<proteinExistence type="predicted"/>
<dbReference type="InterPro" id="IPR029058">
    <property type="entry name" value="AB_hydrolase_fold"/>
</dbReference>
<dbReference type="AlphaFoldDB" id="A0A1G2CKK2"/>
<organism evidence="2 3">
    <name type="scientific">Candidatus Liptonbacteria bacterium RIFCSPLOWO2_01_FULL_53_13</name>
    <dbReference type="NCBI Taxonomy" id="1798651"/>
    <lineage>
        <taxon>Bacteria</taxon>
        <taxon>Candidatus Liptoniibacteriota</taxon>
    </lineage>
</organism>
<sequence>MEKIILTTTDSATIAGNYYPGNAPRGVLLVHMMPATKESWGEFAPRLAEKGYHALAIDLRGHGDSASGPDGYQNLHDADHQKSILDVEAGMAFLRTKNISEGDIALVGASIGANLSLQYLAAHPGVKTAVLLSAGLNYYGIETLPLAQALRQGQRLLLAASEDDMRRSGSNCAAMATKIYEHTASDAEKKLITYHHAGHGTDMFGKESPDLAEEILAWLR</sequence>
<protein>
    <recommendedName>
        <fullName evidence="1">AB hydrolase-1 domain-containing protein</fullName>
    </recommendedName>
</protein>
<dbReference type="SUPFAM" id="SSF53474">
    <property type="entry name" value="alpha/beta-Hydrolases"/>
    <property type="match status" value="1"/>
</dbReference>
<dbReference type="PANTHER" id="PTHR46623">
    <property type="entry name" value="CARBOXYMETHYLENEBUTENOLIDASE-RELATED"/>
    <property type="match status" value="1"/>
</dbReference>
<dbReference type="InterPro" id="IPR051049">
    <property type="entry name" value="Dienelactone_hydrolase-like"/>
</dbReference>
<reference evidence="2 3" key="1">
    <citation type="journal article" date="2016" name="Nat. Commun.">
        <title>Thousands of microbial genomes shed light on interconnected biogeochemical processes in an aquifer system.</title>
        <authorList>
            <person name="Anantharaman K."/>
            <person name="Brown C.T."/>
            <person name="Hug L.A."/>
            <person name="Sharon I."/>
            <person name="Castelle C.J."/>
            <person name="Probst A.J."/>
            <person name="Thomas B.C."/>
            <person name="Singh A."/>
            <person name="Wilkins M.J."/>
            <person name="Karaoz U."/>
            <person name="Brodie E.L."/>
            <person name="Williams K.H."/>
            <person name="Hubbard S.S."/>
            <person name="Banfield J.F."/>
        </authorList>
    </citation>
    <scope>NUCLEOTIDE SEQUENCE [LARGE SCALE GENOMIC DNA]</scope>
</reference>
<dbReference type="Pfam" id="PF00561">
    <property type="entry name" value="Abhydrolase_1"/>
    <property type="match status" value="1"/>
</dbReference>
<dbReference type="Gene3D" id="3.40.50.1820">
    <property type="entry name" value="alpha/beta hydrolase"/>
    <property type="match status" value="1"/>
</dbReference>
<evidence type="ECO:0000313" key="3">
    <source>
        <dbReference type="Proteomes" id="UP000178348"/>
    </source>
</evidence>
<dbReference type="InterPro" id="IPR000073">
    <property type="entry name" value="AB_hydrolase_1"/>
</dbReference>
<dbReference type="Proteomes" id="UP000178348">
    <property type="component" value="Unassembled WGS sequence"/>
</dbReference>
<comment type="caution">
    <text evidence="2">The sequence shown here is derived from an EMBL/GenBank/DDBJ whole genome shotgun (WGS) entry which is preliminary data.</text>
</comment>
<evidence type="ECO:0000259" key="1">
    <source>
        <dbReference type="Pfam" id="PF00561"/>
    </source>
</evidence>
<dbReference type="PANTHER" id="PTHR46623:SF6">
    <property type="entry name" value="ALPHA_BETA-HYDROLASES SUPERFAMILY PROTEIN"/>
    <property type="match status" value="1"/>
</dbReference>
<dbReference type="EMBL" id="MHLB01000027">
    <property type="protein sequence ID" value="OGZ01936.1"/>
    <property type="molecule type" value="Genomic_DNA"/>
</dbReference>
<evidence type="ECO:0000313" key="2">
    <source>
        <dbReference type="EMBL" id="OGZ01936.1"/>
    </source>
</evidence>
<feature type="domain" description="AB hydrolase-1" evidence="1">
    <location>
        <begin position="27"/>
        <end position="141"/>
    </location>
</feature>
<accession>A0A1G2CKK2</accession>
<gene>
    <name evidence="2" type="ORF">A2946_04190</name>
</gene>
<name>A0A1G2CKK2_9BACT</name>